<protein>
    <submittedName>
        <fullName evidence="2">Nuclear transport factor 2 family protein</fullName>
    </submittedName>
</protein>
<dbReference type="AlphaFoldDB" id="A0A5C6TPU8"/>
<dbReference type="SUPFAM" id="SSF54427">
    <property type="entry name" value="NTF2-like"/>
    <property type="match status" value="1"/>
</dbReference>
<dbReference type="InterPro" id="IPR037401">
    <property type="entry name" value="SnoaL-like"/>
</dbReference>
<dbReference type="InterPro" id="IPR032710">
    <property type="entry name" value="NTF2-like_dom_sf"/>
</dbReference>
<keyword evidence="3" id="KW-1185">Reference proteome</keyword>
<accession>A0A5C6TPU8</accession>
<dbReference type="OrthoDB" id="8684708at2"/>
<evidence type="ECO:0000259" key="1">
    <source>
        <dbReference type="Pfam" id="PF12680"/>
    </source>
</evidence>
<evidence type="ECO:0000313" key="3">
    <source>
        <dbReference type="Proteomes" id="UP000321249"/>
    </source>
</evidence>
<reference evidence="2 3" key="1">
    <citation type="journal article" date="2015" name="J. Microbiol.">
        <title>Sphingosinicella ginsenosidimutans sp. nov., with ginsenoside converting activity.</title>
        <authorList>
            <person name="Kim J.K."/>
            <person name="Kang M.S."/>
            <person name="Park S.C."/>
            <person name="Kim K.M."/>
            <person name="Choi K."/>
            <person name="Yoon M.H."/>
            <person name="Im W.T."/>
        </authorList>
    </citation>
    <scope>NUCLEOTIDE SEQUENCE [LARGE SCALE GENOMIC DNA]</scope>
    <source>
        <strain evidence="2 3">BS-11</strain>
    </source>
</reference>
<evidence type="ECO:0000313" key="2">
    <source>
        <dbReference type="EMBL" id="TXC62424.1"/>
    </source>
</evidence>
<dbReference type="EMBL" id="VOQQ01000001">
    <property type="protein sequence ID" value="TXC62424.1"/>
    <property type="molecule type" value="Genomic_DNA"/>
</dbReference>
<dbReference type="Gene3D" id="3.10.450.50">
    <property type="match status" value="1"/>
</dbReference>
<dbReference type="RefSeq" id="WP_147041812.1">
    <property type="nucleotide sequence ID" value="NZ_BAABIR010000001.1"/>
</dbReference>
<feature type="domain" description="SnoaL-like" evidence="1">
    <location>
        <begin position="7"/>
        <end position="99"/>
    </location>
</feature>
<organism evidence="2 3">
    <name type="scientific">Allosphingosinicella ginsenosidimutans</name>
    <dbReference type="NCBI Taxonomy" id="1176539"/>
    <lineage>
        <taxon>Bacteria</taxon>
        <taxon>Pseudomonadati</taxon>
        <taxon>Pseudomonadota</taxon>
        <taxon>Alphaproteobacteria</taxon>
        <taxon>Sphingomonadales</taxon>
        <taxon>Sphingomonadaceae</taxon>
        <taxon>Allosphingosinicella</taxon>
    </lineage>
</organism>
<sequence length="106" mass="11861">MKTPPLVTRFIDAVNRGDASAILEFFDPDTGVVVDAGRRFVGREEISHWNEQAFVGANGRLTPKKVQTDGQKVTIVGWWESNFYTGPTRFIFTLDGERIANLTMGQ</sequence>
<comment type="caution">
    <text evidence="2">The sequence shown here is derived from an EMBL/GenBank/DDBJ whole genome shotgun (WGS) entry which is preliminary data.</text>
</comment>
<dbReference type="Proteomes" id="UP000321249">
    <property type="component" value="Unassembled WGS sequence"/>
</dbReference>
<gene>
    <name evidence="2" type="ORF">FRZ32_01395</name>
</gene>
<proteinExistence type="predicted"/>
<dbReference type="Pfam" id="PF12680">
    <property type="entry name" value="SnoaL_2"/>
    <property type="match status" value="1"/>
</dbReference>
<name>A0A5C6TPU8_9SPHN</name>